<keyword evidence="12" id="KW-1185">Reference proteome</keyword>
<feature type="transmembrane region" description="Helical" evidence="10">
    <location>
        <begin position="177"/>
        <end position="196"/>
    </location>
</feature>
<dbReference type="CDD" id="cd13143">
    <property type="entry name" value="MATE_MepA_like"/>
    <property type="match status" value="1"/>
</dbReference>
<reference evidence="11 12" key="1">
    <citation type="submission" date="2022-05" db="EMBL/GenBank/DDBJ databases">
        <authorList>
            <person name="Park J.-S."/>
        </authorList>
    </citation>
    <scope>NUCLEOTIDE SEQUENCE [LARGE SCALE GENOMIC DNA]</scope>
    <source>
        <strain evidence="11 12">2012CJ34-2</strain>
    </source>
</reference>
<dbReference type="InterPro" id="IPR051327">
    <property type="entry name" value="MATE_MepA_subfamily"/>
</dbReference>
<name>A0ABT0PIM1_9GAMM</name>
<comment type="subcellular location">
    <subcellularLocation>
        <location evidence="1">Cell inner membrane</location>
        <topology evidence="1">Multi-pass membrane protein</topology>
    </subcellularLocation>
</comment>
<dbReference type="NCBIfam" id="NF007130">
    <property type="entry name" value="PRK09575.1"/>
    <property type="match status" value="1"/>
</dbReference>
<keyword evidence="6 10" id="KW-0812">Transmembrane</keyword>
<dbReference type="PANTHER" id="PTHR43823:SF3">
    <property type="entry name" value="MULTIDRUG EXPORT PROTEIN MEPA"/>
    <property type="match status" value="1"/>
</dbReference>
<accession>A0ABT0PIM1</accession>
<comment type="similarity">
    <text evidence="2">Belongs to the multi antimicrobial extrusion (MATE) (TC 2.A.66.1) family. MepA subfamily.</text>
</comment>
<comment type="caution">
    <text evidence="11">The sequence shown here is derived from an EMBL/GenBank/DDBJ whole genome shotgun (WGS) entry which is preliminary data.</text>
</comment>
<keyword evidence="4" id="KW-0813">Transport</keyword>
<evidence type="ECO:0000256" key="3">
    <source>
        <dbReference type="ARBA" id="ARBA00022106"/>
    </source>
</evidence>
<feature type="transmembrane region" description="Helical" evidence="10">
    <location>
        <begin position="202"/>
        <end position="224"/>
    </location>
</feature>
<feature type="transmembrane region" description="Helical" evidence="10">
    <location>
        <begin position="396"/>
        <end position="418"/>
    </location>
</feature>
<evidence type="ECO:0000256" key="10">
    <source>
        <dbReference type="SAM" id="Phobius"/>
    </source>
</evidence>
<evidence type="ECO:0000256" key="6">
    <source>
        <dbReference type="ARBA" id="ARBA00022692"/>
    </source>
</evidence>
<evidence type="ECO:0000313" key="11">
    <source>
        <dbReference type="EMBL" id="MCL6271200.1"/>
    </source>
</evidence>
<dbReference type="InterPro" id="IPR002528">
    <property type="entry name" value="MATE_fam"/>
</dbReference>
<organism evidence="11 12">
    <name type="scientific">Parendozoicomonas callyspongiae</name>
    <dbReference type="NCBI Taxonomy" id="2942213"/>
    <lineage>
        <taxon>Bacteria</taxon>
        <taxon>Pseudomonadati</taxon>
        <taxon>Pseudomonadota</taxon>
        <taxon>Gammaproteobacteria</taxon>
        <taxon>Oceanospirillales</taxon>
        <taxon>Endozoicomonadaceae</taxon>
        <taxon>Parendozoicomonas</taxon>
    </lineage>
</organism>
<dbReference type="PANTHER" id="PTHR43823">
    <property type="entry name" value="SPORULATION PROTEIN YKVU"/>
    <property type="match status" value="1"/>
</dbReference>
<dbReference type="InterPro" id="IPR048279">
    <property type="entry name" value="MdtK-like"/>
</dbReference>
<dbReference type="PIRSF" id="PIRSF006603">
    <property type="entry name" value="DinF"/>
    <property type="match status" value="1"/>
</dbReference>
<feature type="transmembrane region" description="Helical" evidence="10">
    <location>
        <begin position="323"/>
        <end position="346"/>
    </location>
</feature>
<evidence type="ECO:0000313" key="12">
    <source>
        <dbReference type="Proteomes" id="UP001203338"/>
    </source>
</evidence>
<dbReference type="Proteomes" id="UP001203338">
    <property type="component" value="Unassembled WGS sequence"/>
</dbReference>
<feature type="transmembrane region" description="Helical" evidence="10">
    <location>
        <begin position="24"/>
        <end position="44"/>
    </location>
</feature>
<proteinExistence type="inferred from homology"/>
<gene>
    <name evidence="11" type="ORF">M3P05_14840</name>
</gene>
<feature type="transmembrane region" description="Helical" evidence="10">
    <location>
        <begin position="277"/>
        <end position="296"/>
    </location>
</feature>
<keyword evidence="9" id="KW-0046">Antibiotic resistance</keyword>
<evidence type="ECO:0000256" key="4">
    <source>
        <dbReference type="ARBA" id="ARBA00022448"/>
    </source>
</evidence>
<sequence length="466" mass="50503">MSEATGIQDNSQNMMANLPVGKLFWKYTLPAVMGMVVNGLYSVIDGIFIGQAVGAEGLAAINLSWPIFGVLFGFGLMAGTGASALYSINRGAGDTEKARKVMGNVFVLLPIISFALGAVLYVLAGDLLMLQKASGPALSMGIDYLHTLSFGALPALAGMALPMLVRNDEKPKLATALMCFGAVVNIFLDWIFVVMLDQKVQGAALATVMAQGLVMIIGSSYFFSRHATSPLKLSDLRFSLKLSEKTMAVGFSSFVMFLYFSIVMILHNRLFLEYGNVTVLAAYAIVGYVQAFYYMFAEGVGHGIQPIVSFNKGANNNRNIRDALVMAASWAIGIGVTTQLLLNLFPELLASIFINNDPALLESTVLGLRLHLFTMFLDGFIVVCAAYFQALALARLATLISIGNMLIQIPMLLILPKWLGTTGVWISMPISNIFLVIVVLYFVIRDLKQRKAQTNIKAQEVIKKAA</sequence>
<evidence type="ECO:0000256" key="5">
    <source>
        <dbReference type="ARBA" id="ARBA00022475"/>
    </source>
</evidence>
<keyword evidence="8 10" id="KW-0472">Membrane</keyword>
<keyword evidence="5" id="KW-1003">Cell membrane</keyword>
<keyword evidence="7 10" id="KW-1133">Transmembrane helix</keyword>
<feature type="transmembrane region" description="Helical" evidence="10">
    <location>
        <begin position="64"/>
        <end position="89"/>
    </location>
</feature>
<evidence type="ECO:0000256" key="8">
    <source>
        <dbReference type="ARBA" id="ARBA00023136"/>
    </source>
</evidence>
<dbReference type="RefSeq" id="WP_249700631.1">
    <property type="nucleotide sequence ID" value="NZ_JAMFLX010000021.1"/>
</dbReference>
<dbReference type="Pfam" id="PF01554">
    <property type="entry name" value="MatE"/>
    <property type="match status" value="2"/>
</dbReference>
<feature type="transmembrane region" description="Helical" evidence="10">
    <location>
        <begin position="424"/>
        <end position="444"/>
    </location>
</feature>
<feature type="transmembrane region" description="Helical" evidence="10">
    <location>
        <begin position="101"/>
        <end position="124"/>
    </location>
</feature>
<evidence type="ECO:0000256" key="1">
    <source>
        <dbReference type="ARBA" id="ARBA00004429"/>
    </source>
</evidence>
<feature type="transmembrane region" description="Helical" evidence="10">
    <location>
        <begin position="366"/>
        <end position="389"/>
    </location>
</feature>
<dbReference type="EMBL" id="JAMFLX010000021">
    <property type="protein sequence ID" value="MCL6271200.1"/>
    <property type="molecule type" value="Genomic_DNA"/>
</dbReference>
<evidence type="ECO:0000256" key="2">
    <source>
        <dbReference type="ARBA" id="ARBA00008417"/>
    </source>
</evidence>
<feature type="transmembrane region" description="Helical" evidence="10">
    <location>
        <begin position="245"/>
        <end position="265"/>
    </location>
</feature>
<dbReference type="InterPro" id="IPR045070">
    <property type="entry name" value="MATE_MepA-like"/>
</dbReference>
<evidence type="ECO:0000256" key="7">
    <source>
        <dbReference type="ARBA" id="ARBA00022989"/>
    </source>
</evidence>
<feature type="transmembrane region" description="Helical" evidence="10">
    <location>
        <begin position="144"/>
        <end position="165"/>
    </location>
</feature>
<evidence type="ECO:0000256" key="9">
    <source>
        <dbReference type="ARBA" id="ARBA00023251"/>
    </source>
</evidence>
<protein>
    <recommendedName>
        <fullName evidence="3">Multidrug export protein MepA</fullName>
    </recommendedName>
</protein>
<dbReference type="NCBIfam" id="TIGR00797">
    <property type="entry name" value="matE"/>
    <property type="match status" value="1"/>
</dbReference>